<evidence type="ECO:0000259" key="1">
    <source>
        <dbReference type="Pfam" id="PF00565"/>
    </source>
</evidence>
<dbReference type="KEGG" id="mlt:VC82_3044"/>
<dbReference type="OrthoDB" id="9775118at2"/>
<dbReference type="PATRIC" id="fig|516051.4.peg.3122"/>
<organism evidence="2 3">
    <name type="scientific">Flagellimonas lutaonensis</name>
    <dbReference type="NCBI Taxonomy" id="516051"/>
    <lineage>
        <taxon>Bacteria</taxon>
        <taxon>Pseudomonadati</taxon>
        <taxon>Bacteroidota</taxon>
        <taxon>Flavobacteriia</taxon>
        <taxon>Flavobacteriales</taxon>
        <taxon>Flavobacteriaceae</taxon>
        <taxon>Flagellimonas</taxon>
    </lineage>
</organism>
<dbReference type="HOGENOM" id="CLU_1056156_0_0_10"/>
<dbReference type="Gene3D" id="2.40.50.90">
    <property type="match status" value="1"/>
</dbReference>
<reference evidence="2 3" key="1">
    <citation type="submission" date="2015-03" db="EMBL/GenBank/DDBJ databases">
        <title>Complete genome sequence of Muricauda lutaonensis CC-HSB-11T, isolated from a coastal hot spring.</title>
        <authorList>
            <person name="Kim K.M."/>
        </authorList>
    </citation>
    <scope>NUCLEOTIDE SEQUENCE [LARGE SCALE GENOMIC DNA]</scope>
    <source>
        <strain evidence="2 3">CC-HSB-11</strain>
    </source>
</reference>
<proteinExistence type="predicted"/>
<accession>A0A0D5YWB6</accession>
<gene>
    <name evidence="2" type="ORF">VC82_3044</name>
</gene>
<dbReference type="AlphaFoldDB" id="A0A0D5YWB6"/>
<dbReference type="InterPro" id="IPR035437">
    <property type="entry name" value="SNase_OB-fold_sf"/>
</dbReference>
<protein>
    <submittedName>
        <fullName evidence="2">SNase-like protein</fullName>
    </submittedName>
</protein>
<dbReference type="STRING" id="516051.VC82_3044"/>
<sequence>MEKVQIFWDPSGIELDQLGKKTKSGDPADGDTPYVRMPIRMLGIDTPETSYQGGETTANNKLNELKTLLETGNFDSWIDPELKAHIVPRLVSAGTRQITQGNQAKTVFKQLLDTRLAKPNGTNRSLFVMAADEHFDRYGRLLAYIAPSFTKTELATVSLEQRKTFNLLLLESGWASSIIIYPNLPKNSDLRLARTAVKNAVENNLGAWADPLMLTAYEYRMCIKLYNACKKAKASNGFFIRESDWVQRYCIDMTTLKVYNPQQYLKVKPENRLFIWPFEIRDAVGELNLIAAE</sequence>
<dbReference type="Proteomes" id="UP000032726">
    <property type="component" value="Chromosome"/>
</dbReference>
<keyword evidence="3" id="KW-1185">Reference proteome</keyword>
<evidence type="ECO:0000313" key="3">
    <source>
        <dbReference type="Proteomes" id="UP000032726"/>
    </source>
</evidence>
<dbReference type="InterPro" id="IPR016071">
    <property type="entry name" value="Staphylococal_nuclease_OB-fold"/>
</dbReference>
<dbReference type="Pfam" id="PF00565">
    <property type="entry name" value="SNase"/>
    <property type="match status" value="1"/>
</dbReference>
<dbReference type="RefSeq" id="WP_045803103.1">
    <property type="nucleotide sequence ID" value="NZ_CP011071.1"/>
</dbReference>
<name>A0A0D5YWB6_9FLAO</name>
<feature type="domain" description="TNase-like" evidence="1">
    <location>
        <begin position="39"/>
        <end position="210"/>
    </location>
</feature>
<evidence type="ECO:0000313" key="2">
    <source>
        <dbReference type="EMBL" id="AKA36587.1"/>
    </source>
</evidence>
<dbReference type="EMBL" id="CP011071">
    <property type="protein sequence ID" value="AKA36587.1"/>
    <property type="molecule type" value="Genomic_DNA"/>
</dbReference>
<dbReference type="SUPFAM" id="SSF50199">
    <property type="entry name" value="Staphylococcal nuclease"/>
    <property type="match status" value="1"/>
</dbReference>